<dbReference type="PATRIC" id="fig|1813736.3.peg.5163"/>
<dbReference type="Proteomes" id="UP000076079">
    <property type="component" value="Chromosome"/>
</dbReference>
<proteinExistence type="predicted"/>
<organism evidence="2 3">
    <name type="scientific">Luteitalea pratensis</name>
    <dbReference type="NCBI Taxonomy" id="1855912"/>
    <lineage>
        <taxon>Bacteria</taxon>
        <taxon>Pseudomonadati</taxon>
        <taxon>Acidobacteriota</taxon>
        <taxon>Vicinamibacteria</taxon>
        <taxon>Vicinamibacterales</taxon>
        <taxon>Vicinamibacteraceae</taxon>
        <taxon>Luteitalea</taxon>
    </lineage>
</organism>
<reference evidence="2 3" key="1">
    <citation type="journal article" date="2016" name="Genome Announc.">
        <title>First Complete Genome Sequence of a Subdivision 6 Acidobacterium Strain.</title>
        <authorList>
            <person name="Huang S."/>
            <person name="Vieira S."/>
            <person name="Bunk B."/>
            <person name="Riedel T."/>
            <person name="Sproer C."/>
            <person name="Overmann J."/>
        </authorList>
    </citation>
    <scope>NUCLEOTIDE SEQUENCE [LARGE SCALE GENOMIC DNA]</scope>
    <source>
        <strain evidence="3">DSM 100886 HEG_-6_39</strain>
    </source>
</reference>
<dbReference type="Gene3D" id="3.50.40.10">
    <property type="entry name" value="Phenylalanyl-trna Synthetase, Chain B, domain 3"/>
    <property type="match status" value="1"/>
</dbReference>
<dbReference type="STRING" id="1855912.LuPra_04908"/>
<gene>
    <name evidence="2" type="ORF">LuPra_04908</name>
</gene>
<dbReference type="AlphaFoldDB" id="A0A143PSS5"/>
<accession>A0A143PSS5</accession>
<name>A0A143PSS5_LUTPR</name>
<dbReference type="SUPFAM" id="SSF56037">
    <property type="entry name" value="PheT/TilS domain"/>
    <property type="match status" value="1"/>
</dbReference>
<dbReference type="Pfam" id="PF03483">
    <property type="entry name" value="B3_4"/>
    <property type="match status" value="1"/>
</dbReference>
<dbReference type="OrthoDB" id="9789812at2"/>
<dbReference type="PANTHER" id="PTHR39209:SF2">
    <property type="entry name" value="CYTOPLASMIC PROTEIN"/>
    <property type="match status" value="1"/>
</dbReference>
<evidence type="ECO:0000313" key="2">
    <source>
        <dbReference type="EMBL" id="AMY11652.1"/>
    </source>
</evidence>
<reference evidence="3" key="2">
    <citation type="submission" date="2016-04" db="EMBL/GenBank/DDBJ databases">
        <title>First Complete Genome Sequence of a Subdivision 6 Acidobacterium.</title>
        <authorList>
            <person name="Huang S."/>
            <person name="Vieira S."/>
            <person name="Bunk B."/>
            <person name="Riedel T."/>
            <person name="Sproeer C."/>
            <person name="Overmann J."/>
        </authorList>
    </citation>
    <scope>NUCLEOTIDE SEQUENCE [LARGE SCALE GENOMIC DNA]</scope>
    <source>
        <strain evidence="3">DSM 100886 HEG_-6_39</strain>
    </source>
</reference>
<evidence type="ECO:0000313" key="3">
    <source>
        <dbReference type="Proteomes" id="UP000076079"/>
    </source>
</evidence>
<sequence>MILVVSPDVADIVVPGVIVRQGVTVHAHDARLDVPLAVAAESLRTAAGLEEATAATRAMYKRCGIDPTKTRPSSEALLRRVRKGDPLPRVNGLVDIINWCSAETQIAFGLYDLGRVHPPVMLRLGAPGEGYDGIRKDRVNVEGRLTLADAQGPFGNPTSDSARTMTTPETTDALVVLYVPAAMPRGNGERALALTRERLAAYAGGTEAAAHWR</sequence>
<protein>
    <submittedName>
        <fullName evidence="2">B3/4 domain protein</fullName>
    </submittedName>
</protein>
<feature type="domain" description="B3/B4 tRNA-binding" evidence="1">
    <location>
        <begin position="54"/>
        <end position="204"/>
    </location>
</feature>
<dbReference type="InterPro" id="IPR005146">
    <property type="entry name" value="B3/B4_tRNA-bd"/>
</dbReference>
<dbReference type="SMART" id="SM00873">
    <property type="entry name" value="B3_4"/>
    <property type="match status" value="1"/>
</dbReference>
<keyword evidence="3" id="KW-1185">Reference proteome</keyword>
<dbReference type="PANTHER" id="PTHR39209">
    <property type="match status" value="1"/>
</dbReference>
<dbReference type="GO" id="GO:0004826">
    <property type="term" value="F:phenylalanine-tRNA ligase activity"/>
    <property type="evidence" value="ECO:0007669"/>
    <property type="project" value="InterPro"/>
</dbReference>
<dbReference type="RefSeq" id="WP_110173181.1">
    <property type="nucleotide sequence ID" value="NZ_CP015136.1"/>
</dbReference>
<dbReference type="EMBL" id="CP015136">
    <property type="protein sequence ID" value="AMY11652.1"/>
    <property type="molecule type" value="Genomic_DNA"/>
</dbReference>
<evidence type="ECO:0000259" key="1">
    <source>
        <dbReference type="SMART" id="SM00873"/>
    </source>
</evidence>
<dbReference type="InterPro" id="IPR020825">
    <property type="entry name" value="Phe-tRNA_synthase-like_B3/B4"/>
</dbReference>
<dbReference type="GO" id="GO:0003723">
    <property type="term" value="F:RNA binding"/>
    <property type="evidence" value="ECO:0007669"/>
    <property type="project" value="InterPro"/>
</dbReference>
<dbReference type="KEGG" id="abac:LuPra_04908"/>